<name>A0A284RST2_ARMOS</name>
<feature type="region of interest" description="Disordered" evidence="1">
    <location>
        <begin position="77"/>
        <end position="112"/>
    </location>
</feature>
<dbReference type="AlphaFoldDB" id="A0A284RST2"/>
<gene>
    <name evidence="2" type="ORF">ARMOST_15235</name>
</gene>
<reference evidence="3" key="1">
    <citation type="journal article" date="2017" name="Nat. Ecol. Evol.">
        <title>Genome expansion and lineage-specific genetic innovations in the forest pathogenic fungi Armillaria.</title>
        <authorList>
            <person name="Sipos G."/>
            <person name="Prasanna A.N."/>
            <person name="Walter M.C."/>
            <person name="O'Connor E."/>
            <person name="Balint B."/>
            <person name="Krizsan K."/>
            <person name="Kiss B."/>
            <person name="Hess J."/>
            <person name="Varga T."/>
            <person name="Slot J."/>
            <person name="Riley R."/>
            <person name="Boka B."/>
            <person name="Rigling D."/>
            <person name="Barry K."/>
            <person name="Lee J."/>
            <person name="Mihaltcheva S."/>
            <person name="LaButti K."/>
            <person name="Lipzen A."/>
            <person name="Waldron R."/>
            <person name="Moloney N.M."/>
            <person name="Sperisen C."/>
            <person name="Kredics L."/>
            <person name="Vagvoelgyi C."/>
            <person name="Patrignani A."/>
            <person name="Fitzpatrick D."/>
            <person name="Nagy I."/>
            <person name="Doyle S."/>
            <person name="Anderson J.B."/>
            <person name="Grigoriev I.V."/>
            <person name="Gueldener U."/>
            <person name="Muensterkoetter M."/>
            <person name="Nagy L.G."/>
        </authorList>
    </citation>
    <scope>NUCLEOTIDE SEQUENCE [LARGE SCALE GENOMIC DNA]</scope>
    <source>
        <strain evidence="3">C18/9</strain>
    </source>
</reference>
<dbReference type="EMBL" id="FUEG01000015">
    <property type="protein sequence ID" value="SJL11824.1"/>
    <property type="molecule type" value="Genomic_DNA"/>
</dbReference>
<proteinExistence type="predicted"/>
<feature type="compositionally biased region" description="Basic and acidic residues" evidence="1">
    <location>
        <begin position="86"/>
        <end position="97"/>
    </location>
</feature>
<keyword evidence="3" id="KW-1185">Reference proteome</keyword>
<protein>
    <submittedName>
        <fullName evidence="2">Uncharacterized protein</fullName>
    </submittedName>
</protein>
<accession>A0A284RST2</accession>
<dbReference type="Proteomes" id="UP000219338">
    <property type="component" value="Unassembled WGS sequence"/>
</dbReference>
<evidence type="ECO:0000313" key="2">
    <source>
        <dbReference type="EMBL" id="SJL11824.1"/>
    </source>
</evidence>
<feature type="compositionally biased region" description="Low complexity" evidence="1">
    <location>
        <begin position="100"/>
        <end position="112"/>
    </location>
</feature>
<sequence length="153" mass="17286">MIPIFDFRFLLQVSRQLHQFPGQPNNTATPPPAHFPGPCSPPTRRGLYVQLGMYRADIFRRDSSILAFPDHAPAIESPTYGPTSIEMEKNNGRDRPPYDSMSSQHASTSQSMTNKAIRIFPLSSLKCALKRSSSRAYAWGREVEDVWCEPEVM</sequence>
<evidence type="ECO:0000313" key="3">
    <source>
        <dbReference type="Proteomes" id="UP000219338"/>
    </source>
</evidence>
<organism evidence="2 3">
    <name type="scientific">Armillaria ostoyae</name>
    <name type="common">Armillaria root rot fungus</name>
    <dbReference type="NCBI Taxonomy" id="47428"/>
    <lineage>
        <taxon>Eukaryota</taxon>
        <taxon>Fungi</taxon>
        <taxon>Dikarya</taxon>
        <taxon>Basidiomycota</taxon>
        <taxon>Agaricomycotina</taxon>
        <taxon>Agaricomycetes</taxon>
        <taxon>Agaricomycetidae</taxon>
        <taxon>Agaricales</taxon>
        <taxon>Marasmiineae</taxon>
        <taxon>Physalacriaceae</taxon>
        <taxon>Armillaria</taxon>
    </lineage>
</organism>
<evidence type="ECO:0000256" key="1">
    <source>
        <dbReference type="SAM" id="MobiDB-lite"/>
    </source>
</evidence>